<dbReference type="Proteomes" id="UP001296873">
    <property type="component" value="Unassembled WGS sequence"/>
</dbReference>
<evidence type="ECO:0000313" key="12">
    <source>
        <dbReference type="Proteomes" id="UP001296873"/>
    </source>
</evidence>
<evidence type="ECO:0000259" key="10">
    <source>
        <dbReference type="Pfam" id="PF04290"/>
    </source>
</evidence>
<dbReference type="EMBL" id="NRRL01000026">
    <property type="protein sequence ID" value="MBK1668585.1"/>
    <property type="molecule type" value="Genomic_DNA"/>
</dbReference>
<gene>
    <name evidence="11" type="ORF">CKO28_11125</name>
</gene>
<evidence type="ECO:0000256" key="9">
    <source>
        <dbReference type="RuleBase" id="RU369079"/>
    </source>
</evidence>
<reference evidence="11 12" key="1">
    <citation type="journal article" date="2020" name="Microorganisms">
        <title>Osmotic Adaptation and Compatible Solute Biosynthesis of Phototrophic Bacteria as Revealed from Genome Analyses.</title>
        <authorList>
            <person name="Imhoff J.F."/>
            <person name="Rahn T."/>
            <person name="Kunzel S."/>
            <person name="Keller A."/>
            <person name="Neulinger S.C."/>
        </authorList>
    </citation>
    <scope>NUCLEOTIDE SEQUENCE [LARGE SCALE GENOMIC DNA]</scope>
    <source>
        <strain evidence="11 12">DSM 9895</strain>
    </source>
</reference>
<feature type="transmembrane region" description="Helical" evidence="9">
    <location>
        <begin position="128"/>
        <end position="148"/>
    </location>
</feature>
<feature type="transmembrane region" description="Helical" evidence="9">
    <location>
        <begin position="87"/>
        <end position="108"/>
    </location>
</feature>
<protein>
    <recommendedName>
        <fullName evidence="9">TRAP transporter small permease protein</fullName>
    </recommendedName>
</protein>
<evidence type="ECO:0000313" key="11">
    <source>
        <dbReference type="EMBL" id="MBK1668585.1"/>
    </source>
</evidence>
<comment type="caution">
    <text evidence="11">The sequence shown here is derived from an EMBL/GenBank/DDBJ whole genome shotgun (WGS) entry which is preliminary data.</text>
</comment>
<keyword evidence="7 9" id="KW-0472">Membrane</keyword>
<dbReference type="RefSeq" id="WP_200340900.1">
    <property type="nucleotide sequence ID" value="NZ_NRRL01000026.1"/>
</dbReference>
<dbReference type="PANTHER" id="PTHR35011:SF4">
    <property type="entry name" value="SLL1102 PROTEIN"/>
    <property type="match status" value="1"/>
</dbReference>
<keyword evidence="3" id="KW-1003">Cell membrane</keyword>
<evidence type="ECO:0000256" key="2">
    <source>
        <dbReference type="ARBA" id="ARBA00022448"/>
    </source>
</evidence>
<keyword evidence="2 9" id="KW-0813">Transport</keyword>
<evidence type="ECO:0000256" key="5">
    <source>
        <dbReference type="ARBA" id="ARBA00022692"/>
    </source>
</evidence>
<keyword evidence="6 9" id="KW-1133">Transmembrane helix</keyword>
<keyword evidence="5 9" id="KW-0812">Transmembrane</keyword>
<sequence>MQYLYFVDRLSMFTGKAFAWCIIILTLGGSYEVFVRYLLNAPTGWAYDMSYIMYGALFLMAGPYTLSRDGHVRGDVVYRLFPQRVQAAVDMVLHLIFLLPAVCAMIYHGSLYARESWGYMEMSIFSPMGIPIYPLKTLIPVVGVLLFLQGTAEVTRCVWCIKHGYWPQRLRDVEETETAIMHQKEAEHADQLGTGGRS</sequence>
<feature type="transmembrane region" description="Helical" evidence="9">
    <location>
        <begin position="17"/>
        <end position="39"/>
    </location>
</feature>
<evidence type="ECO:0000256" key="8">
    <source>
        <dbReference type="ARBA" id="ARBA00038436"/>
    </source>
</evidence>
<comment type="subcellular location">
    <subcellularLocation>
        <location evidence="1 9">Cell inner membrane</location>
        <topology evidence="1 9">Multi-pass membrane protein</topology>
    </subcellularLocation>
</comment>
<evidence type="ECO:0000256" key="7">
    <source>
        <dbReference type="ARBA" id="ARBA00023136"/>
    </source>
</evidence>
<keyword evidence="12" id="KW-1185">Reference proteome</keyword>
<name>A0ABS1DGT0_9PROT</name>
<dbReference type="InterPro" id="IPR055348">
    <property type="entry name" value="DctQ"/>
</dbReference>
<evidence type="ECO:0000256" key="4">
    <source>
        <dbReference type="ARBA" id="ARBA00022519"/>
    </source>
</evidence>
<organism evidence="11 12">
    <name type="scientific">Rhodovibrio sodomensis</name>
    <dbReference type="NCBI Taxonomy" id="1088"/>
    <lineage>
        <taxon>Bacteria</taxon>
        <taxon>Pseudomonadati</taxon>
        <taxon>Pseudomonadota</taxon>
        <taxon>Alphaproteobacteria</taxon>
        <taxon>Rhodospirillales</taxon>
        <taxon>Rhodovibrionaceae</taxon>
        <taxon>Rhodovibrio</taxon>
    </lineage>
</organism>
<evidence type="ECO:0000256" key="1">
    <source>
        <dbReference type="ARBA" id="ARBA00004429"/>
    </source>
</evidence>
<proteinExistence type="inferred from homology"/>
<dbReference type="PANTHER" id="PTHR35011">
    <property type="entry name" value="2,3-DIKETO-L-GULONATE TRAP TRANSPORTER SMALL PERMEASE PROTEIN YIAM"/>
    <property type="match status" value="1"/>
</dbReference>
<feature type="transmembrane region" description="Helical" evidence="9">
    <location>
        <begin position="45"/>
        <end position="66"/>
    </location>
</feature>
<dbReference type="Pfam" id="PF04290">
    <property type="entry name" value="DctQ"/>
    <property type="match status" value="1"/>
</dbReference>
<evidence type="ECO:0000256" key="3">
    <source>
        <dbReference type="ARBA" id="ARBA00022475"/>
    </source>
</evidence>
<evidence type="ECO:0000256" key="6">
    <source>
        <dbReference type="ARBA" id="ARBA00022989"/>
    </source>
</evidence>
<accession>A0ABS1DGT0</accession>
<comment type="subunit">
    <text evidence="9">The complex comprises the extracytoplasmic solute receptor protein and the two transmembrane proteins.</text>
</comment>
<comment type="similarity">
    <text evidence="8 9">Belongs to the TRAP transporter small permease family.</text>
</comment>
<comment type="function">
    <text evidence="9">Part of the tripartite ATP-independent periplasmic (TRAP) transport system.</text>
</comment>
<dbReference type="InterPro" id="IPR007387">
    <property type="entry name" value="TRAP_DctQ"/>
</dbReference>
<keyword evidence="4 9" id="KW-0997">Cell inner membrane</keyword>
<feature type="domain" description="Tripartite ATP-independent periplasmic transporters DctQ component" evidence="10">
    <location>
        <begin position="27"/>
        <end position="156"/>
    </location>
</feature>